<feature type="compositionally biased region" description="Acidic residues" evidence="6">
    <location>
        <begin position="49"/>
        <end position="58"/>
    </location>
</feature>
<evidence type="ECO:0000259" key="8">
    <source>
        <dbReference type="Pfam" id="PF16922"/>
    </source>
</evidence>
<comment type="caution">
    <text evidence="9">The sequence shown here is derived from an EMBL/GenBank/DDBJ whole genome shotgun (WGS) entry which is preliminary data.</text>
</comment>
<evidence type="ECO:0000259" key="7">
    <source>
        <dbReference type="Pfam" id="PF05916"/>
    </source>
</evidence>
<protein>
    <recommendedName>
        <fullName evidence="3">DNA replication complex GINS protein SLD5</fullName>
    </recommendedName>
</protein>
<dbReference type="Pfam" id="PF05916">
    <property type="entry name" value="Sld5"/>
    <property type="match status" value="1"/>
</dbReference>
<dbReference type="InterPro" id="IPR021151">
    <property type="entry name" value="GINS_A"/>
</dbReference>
<accession>A0A9W8DN48</accession>
<feature type="compositionally biased region" description="Polar residues" evidence="6">
    <location>
        <begin position="8"/>
        <end position="23"/>
    </location>
</feature>
<keyword evidence="4" id="KW-0235">DNA replication</keyword>
<feature type="domain" description="GINS subunit" evidence="7">
    <location>
        <begin position="164"/>
        <end position="228"/>
    </location>
</feature>
<dbReference type="CDD" id="cd21692">
    <property type="entry name" value="GINS_B_Sld5"/>
    <property type="match status" value="1"/>
</dbReference>
<dbReference type="GO" id="GO:0000727">
    <property type="term" value="P:double-strand break repair via break-induced replication"/>
    <property type="evidence" value="ECO:0007669"/>
    <property type="project" value="TreeGrafter"/>
</dbReference>
<dbReference type="OrthoDB" id="338231at2759"/>
<dbReference type="PANTHER" id="PTHR21206">
    <property type="entry name" value="SLD5 PROTEIN"/>
    <property type="match status" value="1"/>
</dbReference>
<dbReference type="CDD" id="cd11711">
    <property type="entry name" value="GINS_A_Sld5"/>
    <property type="match status" value="1"/>
</dbReference>
<dbReference type="Gene3D" id="3.40.5.60">
    <property type="match status" value="1"/>
</dbReference>
<comment type="similarity">
    <text evidence="2">Belongs to the GINS4/SLD5 family.</text>
</comment>
<evidence type="ECO:0000256" key="6">
    <source>
        <dbReference type="SAM" id="MobiDB-lite"/>
    </source>
</evidence>
<reference evidence="9" key="1">
    <citation type="submission" date="2022-07" db="EMBL/GenBank/DDBJ databases">
        <title>Phylogenomic reconstructions and comparative analyses of Kickxellomycotina fungi.</title>
        <authorList>
            <person name="Reynolds N.K."/>
            <person name="Stajich J.E."/>
            <person name="Barry K."/>
            <person name="Grigoriev I.V."/>
            <person name="Crous P."/>
            <person name="Smith M.E."/>
        </authorList>
    </citation>
    <scope>NUCLEOTIDE SEQUENCE</scope>
    <source>
        <strain evidence="9">NBRC 100468</strain>
    </source>
</reference>
<dbReference type="GO" id="GO:0000811">
    <property type="term" value="C:GINS complex"/>
    <property type="evidence" value="ECO:0007669"/>
    <property type="project" value="TreeGrafter"/>
</dbReference>
<evidence type="ECO:0000256" key="5">
    <source>
        <dbReference type="ARBA" id="ARBA00023242"/>
    </source>
</evidence>
<comment type="subcellular location">
    <subcellularLocation>
        <location evidence="1">Nucleus</location>
    </subcellularLocation>
</comment>
<feature type="compositionally biased region" description="Polar residues" evidence="6">
    <location>
        <begin position="86"/>
        <end position="97"/>
    </location>
</feature>
<feature type="compositionally biased region" description="Basic and acidic residues" evidence="6">
    <location>
        <begin position="24"/>
        <end position="34"/>
    </location>
</feature>
<name>A0A9W8DN48_9FUNG</name>
<dbReference type="EMBL" id="JANBPU010000459">
    <property type="protein sequence ID" value="KAJ1911345.1"/>
    <property type="molecule type" value="Genomic_DNA"/>
</dbReference>
<evidence type="ECO:0000256" key="2">
    <source>
        <dbReference type="ARBA" id="ARBA00008187"/>
    </source>
</evidence>
<evidence type="ECO:0000256" key="1">
    <source>
        <dbReference type="ARBA" id="ARBA00004123"/>
    </source>
</evidence>
<dbReference type="GO" id="GO:0006261">
    <property type="term" value="P:DNA-templated DNA replication"/>
    <property type="evidence" value="ECO:0007669"/>
    <property type="project" value="InterPro"/>
</dbReference>
<keyword evidence="10" id="KW-1185">Reference proteome</keyword>
<dbReference type="InterPro" id="IPR008591">
    <property type="entry name" value="GINS_Sld5"/>
</dbReference>
<dbReference type="InterPro" id="IPR038749">
    <property type="entry name" value="Sld5_GINS_A"/>
</dbReference>
<evidence type="ECO:0000256" key="3">
    <source>
        <dbReference type="ARBA" id="ARBA00014804"/>
    </source>
</evidence>
<feature type="region of interest" description="Disordered" evidence="6">
    <location>
        <begin position="1"/>
        <end position="98"/>
    </location>
</feature>
<gene>
    <name evidence="9" type="primary">SLD5</name>
    <name evidence="9" type="ORF">H4219_005967</name>
</gene>
<dbReference type="InterPro" id="IPR031633">
    <property type="entry name" value="SLD5_C"/>
</dbReference>
<dbReference type="InterPro" id="IPR036224">
    <property type="entry name" value="GINS_bundle-like_dom_sf"/>
</dbReference>
<evidence type="ECO:0000256" key="4">
    <source>
        <dbReference type="ARBA" id="ARBA00022705"/>
    </source>
</evidence>
<keyword evidence="5" id="KW-0539">Nucleus</keyword>
<dbReference type="SUPFAM" id="SSF158573">
    <property type="entry name" value="GINS helical bundle-like"/>
    <property type="match status" value="1"/>
</dbReference>
<evidence type="ECO:0000313" key="10">
    <source>
        <dbReference type="Proteomes" id="UP001150538"/>
    </source>
</evidence>
<dbReference type="Pfam" id="PF16922">
    <property type="entry name" value="SLD5_C"/>
    <property type="match status" value="1"/>
</dbReference>
<dbReference type="PANTHER" id="PTHR21206:SF0">
    <property type="entry name" value="DNA REPLICATION COMPLEX GINS PROTEIN SLD5"/>
    <property type="match status" value="1"/>
</dbReference>
<feature type="compositionally biased region" description="Basic and acidic residues" evidence="6">
    <location>
        <begin position="74"/>
        <end position="85"/>
    </location>
</feature>
<evidence type="ECO:0000313" key="9">
    <source>
        <dbReference type="EMBL" id="KAJ1911345.1"/>
    </source>
</evidence>
<organism evidence="9 10">
    <name type="scientific">Mycoemilia scoparia</name>
    <dbReference type="NCBI Taxonomy" id="417184"/>
    <lineage>
        <taxon>Eukaryota</taxon>
        <taxon>Fungi</taxon>
        <taxon>Fungi incertae sedis</taxon>
        <taxon>Zoopagomycota</taxon>
        <taxon>Kickxellomycotina</taxon>
        <taxon>Kickxellomycetes</taxon>
        <taxon>Kickxellales</taxon>
        <taxon>Kickxellaceae</taxon>
        <taxon>Mycoemilia</taxon>
    </lineage>
</organism>
<dbReference type="SUPFAM" id="SSF160059">
    <property type="entry name" value="PriA/YqbF domain"/>
    <property type="match status" value="1"/>
</dbReference>
<proteinExistence type="inferred from homology"/>
<dbReference type="Gene3D" id="1.20.58.1030">
    <property type="match status" value="1"/>
</dbReference>
<dbReference type="AlphaFoldDB" id="A0A9W8DN48"/>
<sequence>MDIDEPYDNNNYSSSHGVPNEGQDNTHAHQFHEDDMIDNDAFGQAPRMEDDDDDEEVGLENTDSLNTTNKPKSSKGDSTKQDHQTSEGQGQNNTSSADAEVDWYVQEDNNEEDWIALKKAWINERNSPEILPYAGTVLENLMELMSFQQEAINELREQGDPKSGFKTIILLTDLERIKYIVRSYLRARLSKLETHAQFYLSDLAYRNRMSQQEIDYLSRHVQALESHYVDSFLNQFPRHLKSSIVTEQDAEEDGDESAALSGASMLTKPDLNEAVFCRVKEEIGDYQFGDAQDIIYMARNSIFITKYSTVRHLLEDGKVDLI</sequence>
<dbReference type="Proteomes" id="UP001150538">
    <property type="component" value="Unassembled WGS sequence"/>
</dbReference>
<feature type="domain" description="DNA replication complex GINS protein SLD5 C-terminal" evidence="8">
    <location>
        <begin position="269"/>
        <end position="322"/>
    </location>
</feature>
<feature type="compositionally biased region" description="Polar residues" evidence="6">
    <location>
        <begin position="61"/>
        <end position="71"/>
    </location>
</feature>